<dbReference type="PROSITE" id="PS52004">
    <property type="entry name" value="KS3_2"/>
    <property type="match status" value="1"/>
</dbReference>
<dbReference type="InterPro" id="IPR009081">
    <property type="entry name" value="PP-bd_ACP"/>
</dbReference>
<proteinExistence type="predicted"/>
<comment type="caution">
    <text evidence="6">The sequence shown here is derived from an EMBL/GenBank/DDBJ whole genome shotgun (WGS) entry which is preliminary data.</text>
</comment>
<dbReference type="PROSITE" id="PS50075">
    <property type="entry name" value="CARRIER"/>
    <property type="match status" value="1"/>
</dbReference>
<dbReference type="SMART" id="SM00823">
    <property type="entry name" value="PKS_PP"/>
    <property type="match status" value="1"/>
</dbReference>
<dbReference type="CDD" id="cd00833">
    <property type="entry name" value="PKS"/>
    <property type="match status" value="1"/>
</dbReference>
<evidence type="ECO:0000313" key="7">
    <source>
        <dbReference type="Proteomes" id="UP001589693"/>
    </source>
</evidence>
<keyword evidence="2" id="KW-0597">Phosphoprotein</keyword>
<evidence type="ECO:0000256" key="1">
    <source>
        <dbReference type="ARBA" id="ARBA00022450"/>
    </source>
</evidence>
<feature type="domain" description="Carrier" evidence="4">
    <location>
        <begin position="1393"/>
        <end position="1468"/>
    </location>
</feature>
<dbReference type="PANTHER" id="PTHR43775:SF37">
    <property type="entry name" value="SI:DKEY-61P9.11"/>
    <property type="match status" value="1"/>
</dbReference>
<dbReference type="RefSeq" id="WP_377852913.1">
    <property type="nucleotide sequence ID" value="NZ_JBHLZU010000014.1"/>
</dbReference>
<evidence type="ECO:0000313" key="6">
    <source>
        <dbReference type="EMBL" id="MFB9905610.1"/>
    </source>
</evidence>
<evidence type="ECO:0000256" key="2">
    <source>
        <dbReference type="ARBA" id="ARBA00022553"/>
    </source>
</evidence>
<dbReference type="PROSITE" id="PS00606">
    <property type="entry name" value="KS3_1"/>
    <property type="match status" value="1"/>
</dbReference>
<dbReference type="Gene3D" id="3.40.50.720">
    <property type="entry name" value="NAD(P)-binding Rossmann-like Domain"/>
    <property type="match status" value="1"/>
</dbReference>
<dbReference type="InterPro" id="IPR014030">
    <property type="entry name" value="Ketoacyl_synth_N"/>
</dbReference>
<dbReference type="InterPro" id="IPR020841">
    <property type="entry name" value="PKS_Beta-ketoAc_synthase_dom"/>
</dbReference>
<accession>A0ABV5ZYZ7</accession>
<keyword evidence="1" id="KW-0596">Phosphopantetheine</keyword>
<dbReference type="SMART" id="SM00822">
    <property type="entry name" value="PKS_KR"/>
    <property type="match status" value="1"/>
</dbReference>
<dbReference type="CDD" id="cd08953">
    <property type="entry name" value="KR_2_SDR_x"/>
    <property type="match status" value="1"/>
</dbReference>
<dbReference type="SMART" id="SM00825">
    <property type="entry name" value="PKS_KS"/>
    <property type="match status" value="1"/>
</dbReference>
<dbReference type="InterPro" id="IPR050091">
    <property type="entry name" value="PKS_NRPS_Biosynth_Enz"/>
</dbReference>
<dbReference type="Pfam" id="PF00550">
    <property type="entry name" value="PP-binding"/>
    <property type="match status" value="1"/>
</dbReference>
<dbReference type="PROSITE" id="PS00012">
    <property type="entry name" value="PHOSPHOPANTETHEINE"/>
    <property type="match status" value="1"/>
</dbReference>
<sequence>MSEQIAIVGMACRFPGADGVTQFWDNLRDGVDSVTTRSEADLRAAGVSERRLSDPNYVRAAALVDDLAGFDADLFGYTPEQARAVDPQHRLFLECAHSALQNSGYDTGRAPGRVGVFGAAAPNLYGALHVSRDPAARASLAALEWSVGNENDYLATTVSHRLGLDGPSLAVATACSSALVAVHLAAQSLRSGDCDLALAGAADVQLPYGHGYLWHEGSILSRTGRCRPFDASADGTVFGSGAGVVALRRLADAVADRDHIYAVIDGSAVNNDGARRFTFTSPGIIGQVELIEAALARAGLSAADLGYVECHGTGTQVGDPIEVEALTTVFDKHGVTATARTPIGSVKGNVGHLGTAAGVAGLIKAALAVHHGQIPANAGFTEPNPDIGFETSPFFVNTELRDWQEGPRVAGVSSFGIGGTNAHVVLTQAPAVTAEATARPRHLITVSGRTETAANAALQALADTVRRNPDLDLADLAHTLHRGRAAHVHRRALVTASGENLAQRLEELVVEGRPPAPRRAPAVAFLFPGQGEQYAGMGRELHEHEPVFRREFDRCADLLGLDLMSMESLRGTELAQPALFAVEFALARLWTHWGVRPRALVGHSVGEYAAACVAGCLSLEDATKLVALRGRLLAETAAGAMLAVPLAEEEVRAELPQDLSISAVNGTRLTVVSGTTQAVDQVRERLTAKGLRCVPLPVDHAFHSALMDPVLSKFRALFDDIELHAPKIPILSGLTGDWLTDEQARDPEYWVRQLREPVRFADALSTLWDKGNHALIEVGPGGTLSTLARIHWRETRTGTPPTIVPSMRHRADSRTDSDLLLRAVGTVWSSGVEPDWEAFWAGENRKRLPLPGYPYERVRAWVEPDPARPPLDGMWDIAITPASAPAEESPLALPTWAEHPLDQAHTGITPGEAWLVFTSGARVIDLVLDDLRQAGAKVVRVEPGEDYARRAPGQYTVRPGHHEDYDRLLTDLAAADLAPRRIAHAWLLDEDSLEHGLHSLLALGRTLARRRISVPIALSIIATGLHEVTGTDPVVPAKATVLGPHHMVNKEIPNVTSRVIDLAPPHDARSQAQRLLAELTAEGDQVALRGHRRWVREFRPLPSAPQQSTPALLRERGTYLITGGLGGIGLALAEDLARLVRARLVLVGRSSFPDRADWDTYLAEGPCPIRKRTIRRFKAIEALGGSVLVRVADTTDENAMRAVRESAHEAYGRVDGIFHAAGSPGGGMMAVRRREDVDAVLAPKVTGTQVLDRLFGQEPDFLVLFSSVTSLVPTFYGQADYLAANAYLDAFAHSCPAGPRYTVSINWDAWSETGMLASDEPREDTDYIRTAEGLELLWRVLGSRLGPQVIASPRGLAEVGREADQRMSTPSVPPAPTPAPEGHLAPVARPQLDGATELQKTLLQLWEETLGVPDLELDSDFFTLGGNSLQATQLLTRLRQHLDVDLPAATLFDHPTVRALADEVGALLT</sequence>
<evidence type="ECO:0000256" key="3">
    <source>
        <dbReference type="ARBA" id="ARBA00022679"/>
    </source>
</evidence>
<evidence type="ECO:0000259" key="5">
    <source>
        <dbReference type="PROSITE" id="PS52004"/>
    </source>
</evidence>
<dbReference type="Pfam" id="PF00698">
    <property type="entry name" value="Acyl_transf_1"/>
    <property type="match status" value="1"/>
</dbReference>
<keyword evidence="7" id="KW-1185">Reference proteome</keyword>
<keyword evidence="3" id="KW-0808">Transferase</keyword>
<dbReference type="Proteomes" id="UP001589693">
    <property type="component" value="Unassembled WGS sequence"/>
</dbReference>
<dbReference type="InterPro" id="IPR036291">
    <property type="entry name" value="NAD(P)-bd_dom_sf"/>
</dbReference>
<dbReference type="Pfam" id="PF02801">
    <property type="entry name" value="Ketoacyl-synt_C"/>
    <property type="match status" value="1"/>
</dbReference>
<dbReference type="InterPro" id="IPR032821">
    <property type="entry name" value="PKS_assoc"/>
</dbReference>
<evidence type="ECO:0000259" key="4">
    <source>
        <dbReference type="PROSITE" id="PS50075"/>
    </source>
</evidence>
<dbReference type="InterPro" id="IPR014031">
    <property type="entry name" value="Ketoacyl_synth_C"/>
</dbReference>
<dbReference type="SMART" id="SM00827">
    <property type="entry name" value="PKS_AT"/>
    <property type="match status" value="1"/>
</dbReference>
<dbReference type="Pfam" id="PF16197">
    <property type="entry name" value="KAsynt_C_assoc"/>
    <property type="match status" value="1"/>
</dbReference>
<dbReference type="Pfam" id="PF00109">
    <property type="entry name" value="ketoacyl-synt"/>
    <property type="match status" value="1"/>
</dbReference>
<dbReference type="InterPro" id="IPR006162">
    <property type="entry name" value="Ppantetheine_attach_site"/>
</dbReference>
<dbReference type="InterPro" id="IPR001227">
    <property type="entry name" value="Ac_transferase_dom_sf"/>
</dbReference>
<dbReference type="Gene3D" id="3.30.70.3290">
    <property type="match status" value="1"/>
</dbReference>
<dbReference type="PANTHER" id="PTHR43775">
    <property type="entry name" value="FATTY ACID SYNTHASE"/>
    <property type="match status" value="1"/>
</dbReference>
<dbReference type="InterPro" id="IPR013968">
    <property type="entry name" value="PKS_KR"/>
</dbReference>
<protein>
    <submittedName>
        <fullName evidence="6">Beta-ketoacyl synthase N-terminal-like domain-containing protein</fullName>
    </submittedName>
</protein>
<dbReference type="SUPFAM" id="SSF55048">
    <property type="entry name" value="Probable ACP-binding domain of malonyl-CoA ACP transacylase"/>
    <property type="match status" value="1"/>
</dbReference>
<feature type="domain" description="Ketosynthase family 3 (KS3)" evidence="5">
    <location>
        <begin position="2"/>
        <end position="428"/>
    </location>
</feature>
<dbReference type="InterPro" id="IPR014043">
    <property type="entry name" value="Acyl_transferase_dom"/>
</dbReference>
<dbReference type="SUPFAM" id="SSF53901">
    <property type="entry name" value="Thiolase-like"/>
    <property type="match status" value="1"/>
</dbReference>
<dbReference type="InterPro" id="IPR018201">
    <property type="entry name" value="Ketoacyl_synth_AS"/>
</dbReference>
<dbReference type="Gene3D" id="3.40.47.10">
    <property type="match status" value="1"/>
</dbReference>
<dbReference type="SMART" id="SM01294">
    <property type="entry name" value="PKS_PP_betabranch"/>
    <property type="match status" value="1"/>
</dbReference>
<dbReference type="InterPro" id="IPR016036">
    <property type="entry name" value="Malonyl_transacylase_ACP-bd"/>
</dbReference>
<dbReference type="Pfam" id="PF08659">
    <property type="entry name" value="KR"/>
    <property type="match status" value="1"/>
</dbReference>
<reference evidence="6 7" key="1">
    <citation type="submission" date="2024-09" db="EMBL/GenBank/DDBJ databases">
        <authorList>
            <person name="Sun Q."/>
            <person name="Mori K."/>
        </authorList>
    </citation>
    <scope>NUCLEOTIDE SEQUENCE [LARGE SCALE GENOMIC DNA]</scope>
    <source>
        <strain evidence="6 7">TBRC 7907</strain>
    </source>
</reference>
<name>A0ABV5ZYZ7_9PSEU</name>
<dbReference type="InterPro" id="IPR036736">
    <property type="entry name" value="ACP-like_sf"/>
</dbReference>
<dbReference type="EMBL" id="JBHLZU010000014">
    <property type="protein sequence ID" value="MFB9905610.1"/>
    <property type="molecule type" value="Genomic_DNA"/>
</dbReference>
<dbReference type="Gene3D" id="3.40.366.10">
    <property type="entry name" value="Malonyl-Coenzyme A Acyl Carrier Protein, domain 2"/>
    <property type="match status" value="1"/>
</dbReference>
<dbReference type="SUPFAM" id="SSF51735">
    <property type="entry name" value="NAD(P)-binding Rossmann-fold domains"/>
    <property type="match status" value="2"/>
</dbReference>
<organism evidence="6 7">
    <name type="scientific">Allokutzneria oryzae</name>
    <dbReference type="NCBI Taxonomy" id="1378989"/>
    <lineage>
        <taxon>Bacteria</taxon>
        <taxon>Bacillati</taxon>
        <taxon>Actinomycetota</taxon>
        <taxon>Actinomycetes</taxon>
        <taxon>Pseudonocardiales</taxon>
        <taxon>Pseudonocardiaceae</taxon>
        <taxon>Allokutzneria</taxon>
    </lineage>
</organism>
<dbReference type="SUPFAM" id="SSF52151">
    <property type="entry name" value="FabD/lysophospholipase-like"/>
    <property type="match status" value="1"/>
</dbReference>
<dbReference type="InterPro" id="IPR016035">
    <property type="entry name" value="Acyl_Trfase/lysoPLipase"/>
</dbReference>
<dbReference type="InterPro" id="IPR020806">
    <property type="entry name" value="PKS_PP-bd"/>
</dbReference>
<gene>
    <name evidence="6" type="ORF">ACFFQA_16885</name>
</gene>
<dbReference type="SUPFAM" id="SSF47336">
    <property type="entry name" value="ACP-like"/>
    <property type="match status" value="1"/>
</dbReference>
<dbReference type="InterPro" id="IPR057326">
    <property type="entry name" value="KR_dom"/>
</dbReference>
<dbReference type="InterPro" id="IPR049490">
    <property type="entry name" value="C883_1060-like_KR_N"/>
</dbReference>
<dbReference type="Gene3D" id="1.10.1200.10">
    <property type="entry name" value="ACP-like"/>
    <property type="match status" value="1"/>
</dbReference>
<dbReference type="InterPro" id="IPR016039">
    <property type="entry name" value="Thiolase-like"/>
</dbReference>
<dbReference type="Pfam" id="PF21394">
    <property type="entry name" value="Beta-ketacyl_N"/>
    <property type="match status" value="1"/>
</dbReference>